<dbReference type="InterPro" id="IPR002798">
    <property type="entry name" value="SpoIIM-like"/>
</dbReference>
<gene>
    <name evidence="2" type="primary">spoIIM</name>
    <name evidence="2" type="ORF">P0Y55_06150</name>
</gene>
<feature type="transmembrane region" description="Helical" evidence="1">
    <location>
        <begin position="104"/>
        <end position="127"/>
    </location>
</feature>
<reference evidence="2" key="1">
    <citation type="submission" date="2023-03" db="EMBL/GenBank/DDBJ databases">
        <title>Andean soil-derived lignocellulolytic bacterial consortium as a source of novel taxa and putative plastic-active enzymes.</title>
        <authorList>
            <person name="Diaz-Garcia L."/>
            <person name="Chuvochina M."/>
            <person name="Feuerriegel G."/>
            <person name="Bunk B."/>
            <person name="Sproer C."/>
            <person name="Streit W.R."/>
            <person name="Rodriguez L.M."/>
            <person name="Overmann J."/>
            <person name="Jimenez D.J."/>
        </authorList>
    </citation>
    <scope>NUCLEOTIDE SEQUENCE</scope>
    <source>
        <strain evidence="2">MAG 2441</strain>
    </source>
</reference>
<evidence type="ECO:0000256" key="1">
    <source>
        <dbReference type="SAM" id="Phobius"/>
    </source>
</evidence>
<keyword evidence="1" id="KW-0472">Membrane</keyword>
<dbReference type="InterPro" id="IPR014196">
    <property type="entry name" value="SpoIIM"/>
</dbReference>
<name>A0AA95F637_9BACL</name>
<dbReference type="NCBIfam" id="TIGR02831">
    <property type="entry name" value="spo_II_M"/>
    <property type="match status" value="1"/>
</dbReference>
<feature type="transmembrane region" description="Helical" evidence="1">
    <location>
        <begin position="133"/>
        <end position="154"/>
    </location>
</feature>
<evidence type="ECO:0000313" key="2">
    <source>
        <dbReference type="EMBL" id="WEK55625.1"/>
    </source>
</evidence>
<keyword evidence="1" id="KW-1133">Transmembrane helix</keyword>
<organism evidence="2 3">
    <name type="scientific">Candidatus Cohnella colombiensis</name>
    <dbReference type="NCBI Taxonomy" id="3121368"/>
    <lineage>
        <taxon>Bacteria</taxon>
        <taxon>Bacillati</taxon>
        <taxon>Bacillota</taxon>
        <taxon>Bacilli</taxon>
        <taxon>Bacillales</taxon>
        <taxon>Paenibacillaceae</taxon>
        <taxon>Cohnella</taxon>
    </lineage>
</organism>
<dbReference type="PIRSF" id="PIRSF038973">
    <property type="entry name" value="SpoIIM"/>
    <property type="match status" value="1"/>
</dbReference>
<dbReference type="Proteomes" id="UP001178662">
    <property type="component" value="Chromosome"/>
</dbReference>
<feature type="transmembrane region" description="Helical" evidence="1">
    <location>
        <begin position="74"/>
        <end position="97"/>
    </location>
</feature>
<dbReference type="AlphaFoldDB" id="A0AA95F637"/>
<evidence type="ECO:0000313" key="3">
    <source>
        <dbReference type="Proteomes" id="UP001178662"/>
    </source>
</evidence>
<keyword evidence="1" id="KW-0812">Transmembrane</keyword>
<proteinExistence type="predicted"/>
<feature type="transmembrane region" description="Helical" evidence="1">
    <location>
        <begin position="166"/>
        <end position="192"/>
    </location>
</feature>
<feature type="transmembrane region" description="Helical" evidence="1">
    <location>
        <begin position="15"/>
        <end position="37"/>
    </location>
</feature>
<protein>
    <submittedName>
        <fullName evidence="2">Stage II sporulation protein M</fullName>
    </submittedName>
</protein>
<dbReference type="EMBL" id="CP119317">
    <property type="protein sequence ID" value="WEK55625.1"/>
    <property type="molecule type" value="Genomic_DNA"/>
</dbReference>
<keyword evidence="3" id="KW-1185">Reference proteome</keyword>
<accession>A0AA95F637</accession>
<dbReference type="Pfam" id="PF01944">
    <property type="entry name" value="SpoIIM"/>
    <property type="match status" value="1"/>
</dbReference>
<sequence>MLRVWNLSARNNVHLYVFVGVLIVVGAIFGVLLTSALTLEQQQELSEQLNVYMSGMSSDSSHAAVVFWDRFFFYGKWLLLIWLLGISVIGLPVVLLLDFIKGVLIGFSAGILIQQFAWKGVLLFLASTAIQNAILIPVLIIATVSASRFAYFIVRERLFRRKGQMMPPFLAHCAVTVFMLLFICGVCCYEAFVSPLLLGWV</sequence>